<keyword evidence="3" id="KW-0812">Transmembrane</keyword>
<feature type="transmembrane region" description="Helical" evidence="3">
    <location>
        <begin position="299"/>
        <end position="318"/>
    </location>
</feature>
<organism evidence="4 5">
    <name type="scientific">Marinobacter xestospongiae</name>
    <dbReference type="NCBI Taxonomy" id="994319"/>
    <lineage>
        <taxon>Bacteria</taxon>
        <taxon>Pseudomonadati</taxon>
        <taxon>Pseudomonadota</taxon>
        <taxon>Gammaproteobacteria</taxon>
        <taxon>Pseudomonadales</taxon>
        <taxon>Marinobacteraceae</taxon>
        <taxon>Marinobacter</taxon>
    </lineage>
</organism>
<proteinExistence type="predicted"/>
<dbReference type="PANTHER" id="PTHR44227:SF3">
    <property type="entry name" value="PROTEIN O-MANNOSYL-TRANSFERASE TMTC4"/>
    <property type="match status" value="1"/>
</dbReference>
<gene>
    <name evidence="4" type="ORF">RYS15_14585</name>
</gene>
<evidence type="ECO:0000313" key="4">
    <source>
        <dbReference type="EMBL" id="MDV2079913.1"/>
    </source>
</evidence>
<feature type="transmembrane region" description="Helical" evidence="3">
    <location>
        <begin position="385"/>
        <end position="403"/>
    </location>
</feature>
<evidence type="ECO:0008006" key="6">
    <source>
        <dbReference type="Google" id="ProtNLM"/>
    </source>
</evidence>
<evidence type="ECO:0000313" key="5">
    <source>
        <dbReference type="Proteomes" id="UP001269819"/>
    </source>
</evidence>
<sequence length="638" mass="72265">MLSKFKGIAIPLALTAFTLWLYYPALGFSYVWDDTLLFVDKVSLLNEPLSWELVSQPVLFGTTYFRPIVFLSWYAEFNIWGQSSSISHAINLLVHVLNTILLFYLAKLVVPNGKISTTVKGAIAAALYTLHPVMIESVAWVSGRFDLFVTFFIFLSSIVFLSERMPYHAKTGTIAILYLLALLSKELGIVLPVILYFIWMAKHGLEQRLSVATKTFIFRNKLLLSFLAIVVVIYFCLRTDAVGSVYHRSFNWFYITEAYFSDLMPFKAVTFYLYRAFLPFLSGGALHPYESFMPSPEESAIAIMVTLVGTAILIWGLLKNKNPLYWVFGASAVCLVLVLHIIPLSIGKNIGHDRFMATALGFFCISIVIPNYISLLGRLGVRRSLSLPILLVVVTFWISLALLTHGSFLRIWKDEFSLWQESYRVYPDFKAARYNYVYSALATGRLEVADEVLQEINKNEGFGIPEQALYADLLVRQGNPESLLYMEGLLSAIPKFHESDIPLEATGLFNVTPKHLGGVYSTYASALIAFSDDLEKARENNRVSTWYLEIGEQVPTIYQRAAIEYLDSNYDQASEKLKEALNLRQSGKIAMIDFFKTLIEKHCSNVANKDKEACIDFRNKDGNWKTVTNTIAQHLKIK</sequence>
<dbReference type="RefSeq" id="WP_316974392.1">
    <property type="nucleotide sequence ID" value="NZ_JAWIIJ010000010.1"/>
</dbReference>
<keyword evidence="3" id="KW-0472">Membrane</keyword>
<evidence type="ECO:0000256" key="1">
    <source>
        <dbReference type="ARBA" id="ARBA00022737"/>
    </source>
</evidence>
<accession>A0ABU3W053</accession>
<dbReference type="PANTHER" id="PTHR44227">
    <property type="match status" value="1"/>
</dbReference>
<feature type="transmembrane region" description="Helical" evidence="3">
    <location>
        <begin position="86"/>
        <end position="106"/>
    </location>
</feature>
<feature type="transmembrane region" description="Helical" evidence="3">
    <location>
        <begin position="53"/>
        <end position="74"/>
    </location>
</feature>
<keyword evidence="3" id="KW-1133">Transmembrane helix</keyword>
<dbReference type="Proteomes" id="UP001269819">
    <property type="component" value="Unassembled WGS sequence"/>
</dbReference>
<evidence type="ECO:0000256" key="2">
    <source>
        <dbReference type="ARBA" id="ARBA00022803"/>
    </source>
</evidence>
<keyword evidence="5" id="KW-1185">Reference proteome</keyword>
<keyword evidence="1" id="KW-0677">Repeat</keyword>
<feature type="transmembrane region" description="Helical" evidence="3">
    <location>
        <begin position="222"/>
        <end position="246"/>
    </location>
</feature>
<protein>
    <recommendedName>
        <fullName evidence="6">4-amino-4-deoxy-L-arabinose transferase</fullName>
    </recommendedName>
</protein>
<feature type="transmembrane region" description="Helical" evidence="3">
    <location>
        <begin position="355"/>
        <end position="373"/>
    </location>
</feature>
<reference evidence="4 5" key="1">
    <citation type="submission" date="2023-10" db="EMBL/GenBank/DDBJ databases">
        <title>Characteristics and mechanism of a salt-tolerant marine origin heterotrophic nitrifying- aerobic denitrifying bacteria Marinobacter xestospongiae HN1.</title>
        <authorList>
            <person name="Qi R."/>
        </authorList>
    </citation>
    <scope>NUCLEOTIDE SEQUENCE [LARGE SCALE GENOMIC DNA]</scope>
    <source>
        <strain evidence="4 5">HN1</strain>
    </source>
</reference>
<comment type="caution">
    <text evidence="4">The sequence shown here is derived from an EMBL/GenBank/DDBJ whole genome shotgun (WGS) entry which is preliminary data.</text>
</comment>
<feature type="transmembrane region" description="Helical" evidence="3">
    <location>
        <begin position="324"/>
        <end position="343"/>
    </location>
</feature>
<feature type="transmembrane region" description="Helical" evidence="3">
    <location>
        <begin position="145"/>
        <end position="162"/>
    </location>
</feature>
<dbReference type="InterPro" id="IPR052346">
    <property type="entry name" value="O-mannosyl-transferase_TMTC"/>
</dbReference>
<evidence type="ECO:0000256" key="3">
    <source>
        <dbReference type="SAM" id="Phobius"/>
    </source>
</evidence>
<dbReference type="EMBL" id="JAWIIJ010000010">
    <property type="protein sequence ID" value="MDV2079913.1"/>
    <property type="molecule type" value="Genomic_DNA"/>
</dbReference>
<feature type="transmembrane region" description="Helical" evidence="3">
    <location>
        <begin position="174"/>
        <end position="201"/>
    </location>
</feature>
<keyword evidence="2" id="KW-0802">TPR repeat</keyword>
<name>A0ABU3W053_9GAMM</name>